<organism evidence="2">
    <name type="scientific">Mesocestoides corti</name>
    <name type="common">Flatworm</name>
    <dbReference type="NCBI Taxonomy" id="53468"/>
    <lineage>
        <taxon>Eukaryota</taxon>
        <taxon>Metazoa</taxon>
        <taxon>Spiralia</taxon>
        <taxon>Lophotrochozoa</taxon>
        <taxon>Platyhelminthes</taxon>
        <taxon>Cestoda</taxon>
        <taxon>Eucestoda</taxon>
        <taxon>Cyclophyllidea</taxon>
        <taxon>Mesocestoididae</taxon>
        <taxon>Mesocestoides</taxon>
    </lineage>
</organism>
<dbReference type="WBParaSite" id="MCU_007098-RA">
    <property type="protein sequence ID" value="MCU_007098-RA"/>
    <property type="gene ID" value="MCU_007098"/>
</dbReference>
<evidence type="ECO:0000313" key="2">
    <source>
        <dbReference type="WBParaSite" id="MCU_007098-RA"/>
    </source>
</evidence>
<feature type="region of interest" description="Disordered" evidence="1">
    <location>
        <begin position="86"/>
        <end position="122"/>
    </location>
</feature>
<dbReference type="AlphaFoldDB" id="A0A5K3FFZ3"/>
<sequence>MCCALPKPNNAGPGGRFLSHHPSRAIKTTRSCEGRAARSHATSLTPHEVQKGDLLVGDQPRELCKHPRIAITRLILHWGMLTSAQHTNIDGPKSSEKYFKHPQTSSAAKFKMPNNENHQTAK</sequence>
<name>A0A5K3FFZ3_MESCO</name>
<accession>A0A5K3FFZ3</accession>
<evidence type="ECO:0000256" key="1">
    <source>
        <dbReference type="SAM" id="MobiDB-lite"/>
    </source>
</evidence>
<protein>
    <submittedName>
        <fullName evidence="2">Uncharacterized protein</fullName>
    </submittedName>
</protein>
<reference evidence="2" key="1">
    <citation type="submission" date="2019-11" db="UniProtKB">
        <authorList>
            <consortium name="WormBaseParasite"/>
        </authorList>
    </citation>
    <scope>IDENTIFICATION</scope>
</reference>
<proteinExistence type="predicted"/>